<reference evidence="8" key="1">
    <citation type="submission" date="2020-09" db="EMBL/GenBank/DDBJ databases">
        <title>Nocardioides sp. strain MJB4 16S ribosomal RNA gene Genome sequencing and assembly.</title>
        <authorList>
            <person name="Kim I."/>
        </authorList>
    </citation>
    <scope>NUCLEOTIDE SEQUENCE</scope>
    <source>
        <strain evidence="8">MJB4</strain>
    </source>
</reference>
<comment type="subcellular location">
    <subcellularLocation>
        <location evidence="1">Membrane</location>
        <topology evidence="1">Multi-pass membrane protein</topology>
    </subcellularLocation>
</comment>
<dbReference type="Pfam" id="PF02683">
    <property type="entry name" value="DsbD_TM"/>
    <property type="match status" value="1"/>
</dbReference>
<feature type="transmembrane region" description="Helical" evidence="6">
    <location>
        <begin position="123"/>
        <end position="153"/>
    </location>
</feature>
<evidence type="ECO:0000313" key="9">
    <source>
        <dbReference type="Proteomes" id="UP000616839"/>
    </source>
</evidence>
<keyword evidence="4 6" id="KW-1133">Transmembrane helix</keyword>
<comment type="similarity">
    <text evidence="2">Belongs to the DsbD family.</text>
</comment>
<keyword evidence="9" id="KW-1185">Reference proteome</keyword>
<evidence type="ECO:0000256" key="2">
    <source>
        <dbReference type="ARBA" id="ARBA00006143"/>
    </source>
</evidence>
<dbReference type="InterPro" id="IPR003834">
    <property type="entry name" value="Cyt_c_assmbl_TM_dom"/>
</dbReference>
<feature type="transmembrane region" description="Helical" evidence="6">
    <location>
        <begin position="165"/>
        <end position="187"/>
    </location>
</feature>
<gene>
    <name evidence="8" type="ORF">IE331_03950</name>
</gene>
<dbReference type="GO" id="GO:0016020">
    <property type="term" value="C:membrane"/>
    <property type="evidence" value="ECO:0007669"/>
    <property type="project" value="UniProtKB-SubCell"/>
</dbReference>
<proteinExistence type="inferred from homology"/>
<dbReference type="PANTHER" id="PTHR31272:SF4">
    <property type="entry name" value="CYTOCHROME C-TYPE BIOGENESIS PROTEIN HI_1454-RELATED"/>
    <property type="match status" value="1"/>
</dbReference>
<accession>A0A927K381</accession>
<feature type="transmembrane region" description="Helical" evidence="6">
    <location>
        <begin position="6"/>
        <end position="30"/>
    </location>
</feature>
<feature type="domain" description="Cytochrome C biogenesis protein transmembrane" evidence="7">
    <location>
        <begin position="6"/>
        <end position="213"/>
    </location>
</feature>
<dbReference type="RefSeq" id="WP_192140672.1">
    <property type="nucleotide sequence ID" value="NZ_JACYXZ010000001.1"/>
</dbReference>
<dbReference type="Proteomes" id="UP000616839">
    <property type="component" value="Unassembled WGS sequence"/>
</dbReference>
<protein>
    <submittedName>
        <fullName evidence="8">Cytochrome c biogenesis protein CcdA</fullName>
    </submittedName>
</protein>
<evidence type="ECO:0000256" key="5">
    <source>
        <dbReference type="ARBA" id="ARBA00023136"/>
    </source>
</evidence>
<feature type="transmembrane region" description="Helical" evidence="6">
    <location>
        <begin position="256"/>
        <end position="275"/>
    </location>
</feature>
<evidence type="ECO:0000259" key="7">
    <source>
        <dbReference type="Pfam" id="PF02683"/>
    </source>
</evidence>
<dbReference type="EMBL" id="JACYXZ010000001">
    <property type="protein sequence ID" value="MBD8868773.1"/>
    <property type="molecule type" value="Genomic_DNA"/>
</dbReference>
<name>A0A927K381_9ACTN</name>
<dbReference type="PANTHER" id="PTHR31272">
    <property type="entry name" value="CYTOCHROME C-TYPE BIOGENESIS PROTEIN HI_1454-RELATED"/>
    <property type="match status" value="1"/>
</dbReference>
<feature type="transmembrane region" description="Helical" evidence="6">
    <location>
        <begin position="50"/>
        <end position="72"/>
    </location>
</feature>
<dbReference type="GO" id="GO:0017004">
    <property type="term" value="P:cytochrome complex assembly"/>
    <property type="evidence" value="ECO:0007669"/>
    <property type="project" value="InterPro"/>
</dbReference>
<dbReference type="AlphaFoldDB" id="A0A927K381"/>
<evidence type="ECO:0000313" key="8">
    <source>
        <dbReference type="EMBL" id="MBD8868773.1"/>
    </source>
</evidence>
<organism evidence="8 9">
    <name type="scientific">Nocardioides donggukensis</name>
    <dbReference type="NCBI Taxonomy" id="2774019"/>
    <lineage>
        <taxon>Bacteria</taxon>
        <taxon>Bacillati</taxon>
        <taxon>Actinomycetota</taxon>
        <taxon>Actinomycetes</taxon>
        <taxon>Propionibacteriales</taxon>
        <taxon>Nocardioidaceae</taxon>
        <taxon>Nocardioides</taxon>
    </lineage>
</organism>
<evidence type="ECO:0000256" key="4">
    <source>
        <dbReference type="ARBA" id="ARBA00022989"/>
    </source>
</evidence>
<sequence length="298" mass="30643">MSDGLLALALGSGMLAAVNPCGFALLPAYLSLLVLGDEESTRRRALSRALLLTAAMTLGFVAVFATFGLALAPVASQLQQNLPRFTVVAGLVLAATGLWVLAGRTITLPRRKGRRGAAKPLTGSFWSMAGFGAGYAAASLTCTIAPFLAVVVASFRADDPVEGSILFVAYAVGMGSVVGAVAVAVALAKQSVIGRMRGAGRWVPRVSGALLLAAGAYVAYYGWWELRVLAGRATGSDPVISAAAEVQRLLADAVTAVGPGGWALVLVALVALALLGGRLRSRGDEPAEDPEQQPDRTR</sequence>
<feature type="transmembrane region" description="Helical" evidence="6">
    <location>
        <begin position="208"/>
        <end position="224"/>
    </location>
</feature>
<comment type="caution">
    <text evidence="8">The sequence shown here is derived from an EMBL/GenBank/DDBJ whole genome shotgun (WGS) entry which is preliminary data.</text>
</comment>
<keyword evidence="5 6" id="KW-0472">Membrane</keyword>
<evidence type="ECO:0000256" key="6">
    <source>
        <dbReference type="SAM" id="Phobius"/>
    </source>
</evidence>
<evidence type="ECO:0000256" key="1">
    <source>
        <dbReference type="ARBA" id="ARBA00004141"/>
    </source>
</evidence>
<dbReference type="InterPro" id="IPR051790">
    <property type="entry name" value="Cytochrome_c-biogenesis_DsbD"/>
</dbReference>
<keyword evidence="3 6" id="KW-0812">Transmembrane</keyword>
<evidence type="ECO:0000256" key="3">
    <source>
        <dbReference type="ARBA" id="ARBA00022692"/>
    </source>
</evidence>
<feature type="transmembrane region" description="Helical" evidence="6">
    <location>
        <begin position="84"/>
        <end position="102"/>
    </location>
</feature>